<proteinExistence type="predicted"/>
<sequence length="221" mass="24061">MATPWKIINLSRKIRASSDIKVRNFSANSASSGSTSKNNNMTTSNFMGNWSSGSTTSKNNNVSVADTPLGNFSKSFMMNFNPQKFREFSGFKVESFMANSSSSSANFAVSSEDSTRKTTPLGNFTETFMMMMLNGCKSALVSSSSTSTPTPTPTSSKSKGRKGCRCVKVTEEEIIEATKAAFVHNFIAALLHGYNMNVVGARNTAFWWAKSENCHSSKSYI</sequence>
<accession>A0A5C7GSU3</accession>
<feature type="compositionally biased region" description="Low complexity" evidence="1">
    <location>
        <begin position="142"/>
        <end position="157"/>
    </location>
</feature>
<feature type="region of interest" description="Disordered" evidence="1">
    <location>
        <begin position="141"/>
        <end position="162"/>
    </location>
</feature>
<gene>
    <name evidence="2" type="ORF">EZV62_027092</name>
</gene>
<evidence type="ECO:0000313" key="2">
    <source>
        <dbReference type="EMBL" id="TXG47798.1"/>
    </source>
</evidence>
<evidence type="ECO:0000313" key="3">
    <source>
        <dbReference type="Proteomes" id="UP000323000"/>
    </source>
</evidence>
<keyword evidence="3" id="KW-1185">Reference proteome</keyword>
<reference evidence="3" key="1">
    <citation type="journal article" date="2019" name="Gigascience">
        <title>De novo genome assembly of the endangered Acer yangbiense, a plant species with extremely small populations endemic to Yunnan Province, China.</title>
        <authorList>
            <person name="Yang J."/>
            <person name="Wariss H.M."/>
            <person name="Tao L."/>
            <person name="Zhang R."/>
            <person name="Yun Q."/>
            <person name="Hollingsworth P."/>
            <person name="Dao Z."/>
            <person name="Luo G."/>
            <person name="Guo H."/>
            <person name="Ma Y."/>
            <person name="Sun W."/>
        </authorList>
    </citation>
    <scope>NUCLEOTIDE SEQUENCE [LARGE SCALE GENOMIC DNA]</scope>
    <source>
        <strain evidence="3">cv. Malutang</strain>
    </source>
</reference>
<comment type="caution">
    <text evidence="2">The sequence shown here is derived from an EMBL/GenBank/DDBJ whole genome shotgun (WGS) entry which is preliminary data.</text>
</comment>
<dbReference type="EMBL" id="VAHF01000013">
    <property type="protein sequence ID" value="TXG47798.1"/>
    <property type="molecule type" value="Genomic_DNA"/>
</dbReference>
<name>A0A5C7GSU3_9ROSI</name>
<evidence type="ECO:0000256" key="1">
    <source>
        <dbReference type="SAM" id="MobiDB-lite"/>
    </source>
</evidence>
<organism evidence="2 3">
    <name type="scientific">Acer yangbiense</name>
    <dbReference type="NCBI Taxonomy" id="1000413"/>
    <lineage>
        <taxon>Eukaryota</taxon>
        <taxon>Viridiplantae</taxon>
        <taxon>Streptophyta</taxon>
        <taxon>Embryophyta</taxon>
        <taxon>Tracheophyta</taxon>
        <taxon>Spermatophyta</taxon>
        <taxon>Magnoliopsida</taxon>
        <taxon>eudicotyledons</taxon>
        <taxon>Gunneridae</taxon>
        <taxon>Pentapetalae</taxon>
        <taxon>rosids</taxon>
        <taxon>malvids</taxon>
        <taxon>Sapindales</taxon>
        <taxon>Sapindaceae</taxon>
        <taxon>Hippocastanoideae</taxon>
        <taxon>Acereae</taxon>
        <taxon>Acer</taxon>
    </lineage>
</organism>
<dbReference type="AlphaFoldDB" id="A0A5C7GSU3"/>
<dbReference type="Proteomes" id="UP000323000">
    <property type="component" value="Chromosome 13"/>
</dbReference>
<protein>
    <submittedName>
        <fullName evidence="2">Uncharacterized protein</fullName>
    </submittedName>
</protein>